<gene>
    <name evidence="6" type="ORF">QNM18_18100</name>
</gene>
<name>A0ABT7EPP0_9GAMM</name>
<dbReference type="EMBL" id="JASJUT010000008">
    <property type="protein sequence ID" value="MDK2596968.1"/>
    <property type="molecule type" value="Genomic_DNA"/>
</dbReference>
<dbReference type="Gene3D" id="1.10.10.60">
    <property type="entry name" value="Homeodomain-like"/>
    <property type="match status" value="2"/>
</dbReference>
<dbReference type="PANTHER" id="PTHR43280:SF29">
    <property type="entry name" value="ARAC-FAMILY TRANSCRIPTIONAL REGULATOR"/>
    <property type="match status" value="1"/>
</dbReference>
<dbReference type="PROSITE" id="PS01124">
    <property type="entry name" value="HTH_ARAC_FAMILY_2"/>
    <property type="match status" value="1"/>
</dbReference>
<feature type="transmembrane region" description="Helical" evidence="4">
    <location>
        <begin position="140"/>
        <end position="159"/>
    </location>
</feature>
<evidence type="ECO:0000259" key="5">
    <source>
        <dbReference type="PROSITE" id="PS01124"/>
    </source>
</evidence>
<evidence type="ECO:0000313" key="6">
    <source>
        <dbReference type="EMBL" id="MDK2596968.1"/>
    </source>
</evidence>
<comment type="caution">
    <text evidence="6">The sequence shown here is derived from an EMBL/GenBank/DDBJ whole genome shotgun (WGS) entry which is preliminary data.</text>
</comment>
<evidence type="ECO:0000256" key="4">
    <source>
        <dbReference type="SAM" id="Phobius"/>
    </source>
</evidence>
<dbReference type="Proteomes" id="UP001231915">
    <property type="component" value="Unassembled WGS sequence"/>
</dbReference>
<feature type="transmembrane region" description="Helical" evidence="4">
    <location>
        <begin position="15"/>
        <end position="34"/>
    </location>
</feature>
<feature type="transmembrane region" description="Helical" evidence="4">
    <location>
        <begin position="46"/>
        <end position="66"/>
    </location>
</feature>
<keyword evidence="7" id="KW-1185">Reference proteome</keyword>
<keyword evidence="1" id="KW-0805">Transcription regulation</keyword>
<feature type="domain" description="HTH araC/xylS-type" evidence="5">
    <location>
        <begin position="185"/>
        <end position="287"/>
    </location>
</feature>
<dbReference type="InterPro" id="IPR018060">
    <property type="entry name" value="HTH_AraC"/>
</dbReference>
<dbReference type="InterPro" id="IPR018062">
    <property type="entry name" value="HTH_AraC-typ_CS"/>
</dbReference>
<dbReference type="PROSITE" id="PS00041">
    <property type="entry name" value="HTH_ARAC_FAMILY_1"/>
    <property type="match status" value="1"/>
</dbReference>
<sequence>MSQPLFFYLEQSKTFLQLGLTSYFLAAPLLFAYIKQTFKLKTSKNINWKIHLLPPTSLALIIGITWPYDYYTLLWSAHISTVIGYIWFGYLFASLLAITPVVINKSLDITADQNGRVAIVVLCCTTALWLAYIFSTYTSIFVAIVCFLLSTYLSLEVLMARKLNTTKEKYASKKIPHDLAAPILLRLEKMMEEDELYKCPNLSLSQVANRLKVSVPHLSQVLNDNLGVSFTSYINQYRITLAKQLLRKDTSMSLKQISELCGYNNQSTFYIAFKKFSDTTPAKYRKKAKQSSPIE</sequence>
<keyword evidence="2" id="KW-0238">DNA-binding</keyword>
<evidence type="ECO:0000313" key="7">
    <source>
        <dbReference type="Proteomes" id="UP001231915"/>
    </source>
</evidence>
<dbReference type="Pfam" id="PF12833">
    <property type="entry name" value="HTH_18"/>
    <property type="match status" value="1"/>
</dbReference>
<organism evidence="6 7">
    <name type="scientific">Pseudoalteromonas obscura</name>
    <dbReference type="NCBI Taxonomy" id="3048491"/>
    <lineage>
        <taxon>Bacteria</taxon>
        <taxon>Pseudomonadati</taxon>
        <taxon>Pseudomonadota</taxon>
        <taxon>Gammaproteobacteria</taxon>
        <taxon>Alteromonadales</taxon>
        <taxon>Pseudoalteromonadaceae</taxon>
        <taxon>Pseudoalteromonas</taxon>
    </lineage>
</organism>
<evidence type="ECO:0000256" key="1">
    <source>
        <dbReference type="ARBA" id="ARBA00023015"/>
    </source>
</evidence>
<dbReference type="PANTHER" id="PTHR43280">
    <property type="entry name" value="ARAC-FAMILY TRANSCRIPTIONAL REGULATOR"/>
    <property type="match status" value="1"/>
</dbReference>
<keyword evidence="4" id="KW-0812">Transmembrane</keyword>
<keyword evidence="3" id="KW-0804">Transcription</keyword>
<dbReference type="SMART" id="SM00342">
    <property type="entry name" value="HTH_ARAC"/>
    <property type="match status" value="1"/>
</dbReference>
<dbReference type="InterPro" id="IPR009057">
    <property type="entry name" value="Homeodomain-like_sf"/>
</dbReference>
<protein>
    <submittedName>
        <fullName evidence="6">Helix-turn-helix domain-containing protein</fullName>
    </submittedName>
</protein>
<proteinExistence type="predicted"/>
<reference evidence="6 7" key="1">
    <citation type="submission" date="2023-05" db="EMBL/GenBank/DDBJ databases">
        <title>Pseudoalteromonas ardens sp. nov., Pseudoalteromonas obscura sp. nov., and Pseudoalteromonas umbrosa sp. nov., isolated from the coral Montipora capitata.</title>
        <authorList>
            <person name="Thomas E.M."/>
            <person name="Smith E.M."/>
            <person name="Papke E."/>
            <person name="Shlafstein M.D."/>
            <person name="Oline D.K."/>
            <person name="Videau P."/>
            <person name="Saw J.H."/>
            <person name="Strangman W.K."/>
            <person name="Ushijima B."/>
        </authorList>
    </citation>
    <scope>NUCLEOTIDE SEQUENCE [LARGE SCALE GENOMIC DNA]</scope>
    <source>
        <strain evidence="6 7">P94</strain>
    </source>
</reference>
<evidence type="ECO:0000256" key="2">
    <source>
        <dbReference type="ARBA" id="ARBA00023125"/>
    </source>
</evidence>
<accession>A0ABT7EPP0</accession>
<dbReference type="SUPFAM" id="SSF46689">
    <property type="entry name" value="Homeodomain-like"/>
    <property type="match status" value="1"/>
</dbReference>
<keyword evidence="4" id="KW-1133">Transmembrane helix</keyword>
<feature type="transmembrane region" description="Helical" evidence="4">
    <location>
        <begin position="115"/>
        <end position="134"/>
    </location>
</feature>
<feature type="transmembrane region" description="Helical" evidence="4">
    <location>
        <begin position="78"/>
        <end position="103"/>
    </location>
</feature>
<dbReference type="RefSeq" id="WP_284138064.1">
    <property type="nucleotide sequence ID" value="NZ_JASJUT010000008.1"/>
</dbReference>
<keyword evidence="4" id="KW-0472">Membrane</keyword>
<evidence type="ECO:0000256" key="3">
    <source>
        <dbReference type="ARBA" id="ARBA00023163"/>
    </source>
</evidence>